<evidence type="ECO:0000313" key="1">
    <source>
        <dbReference type="EMBL" id="AGF96105.1"/>
    </source>
</evidence>
<organism evidence="1 2">
    <name type="scientific">Methanosarcina mazei Tuc01</name>
    <dbReference type="NCBI Taxonomy" id="1236903"/>
    <lineage>
        <taxon>Archaea</taxon>
        <taxon>Methanobacteriati</taxon>
        <taxon>Methanobacteriota</taxon>
        <taxon>Stenosarchaea group</taxon>
        <taxon>Methanomicrobia</taxon>
        <taxon>Methanosarcinales</taxon>
        <taxon>Methanosarcinaceae</taxon>
        <taxon>Methanosarcina</taxon>
    </lineage>
</organism>
<evidence type="ECO:0000313" key="2">
    <source>
        <dbReference type="Proteomes" id="UP000011718"/>
    </source>
</evidence>
<proteinExistence type="predicted"/>
<name>M1Q1F1_METMZ</name>
<accession>M1Q1F1</accession>
<dbReference type="HOGENOM" id="CLU_3263795_0_0_2"/>
<dbReference type="Proteomes" id="UP000011718">
    <property type="component" value="Chromosome"/>
</dbReference>
<dbReference type="KEGG" id="mmaz:MmTuc01_0693"/>
<dbReference type="EMBL" id="CP004144">
    <property type="protein sequence ID" value="AGF96105.1"/>
    <property type="molecule type" value="Genomic_DNA"/>
</dbReference>
<sequence>MNTGFYEKEILKSRKIIQRHGTLYDVPEFIGVPDIWNSLFS</sequence>
<reference evidence="1 2" key="1">
    <citation type="journal article" date="2013" name="Genome Announc.">
        <title>Complete Genome of a Methanosarcina mazei Strain Isolated from Sediment Samples from an Amazonian Flooded Area.</title>
        <authorList>
            <person name="Assis das Gracas D."/>
            <person name="Thiago Juca Ramos R."/>
            <person name="Vieira Araujo A.C."/>
            <person name="Zahlouth R."/>
            <person name="Ribeiro Carneiro A."/>
            <person name="Souza Lopes T."/>
            <person name="Azevedo Barauna R."/>
            <person name="Azevedo V."/>
            <person name="Cruz Schneider M.P."/>
            <person name="Pellizari V.H."/>
            <person name="Silva A."/>
        </authorList>
    </citation>
    <scope>NUCLEOTIDE SEQUENCE [LARGE SCALE GENOMIC DNA]</scope>
    <source>
        <strain evidence="1 2">Tuc01</strain>
    </source>
</reference>
<dbReference type="AlphaFoldDB" id="M1Q1F1"/>
<protein>
    <submittedName>
        <fullName evidence="1">Uncharacterized protein</fullName>
    </submittedName>
</protein>
<gene>
    <name evidence="1" type="ORF">MmTuc01_0693</name>
</gene>
<dbReference type="BioCyc" id="MMAZ1236903:G139K-657-MONOMER"/>